<feature type="region of interest" description="Disordered" evidence="1">
    <location>
        <begin position="1"/>
        <end position="88"/>
    </location>
</feature>
<sequence length="88" mass="10366">MNMPSSPGGNNIDGPPEIDHSLPTGATSMQEALANIDNRKNKREPAGGRRKRRRKSRRKSRKKKRKSRKGKKKRKTRRKKKSRRRHRR</sequence>
<organism evidence="2">
    <name type="scientific">viral metagenome</name>
    <dbReference type="NCBI Taxonomy" id="1070528"/>
    <lineage>
        <taxon>unclassified sequences</taxon>
        <taxon>metagenomes</taxon>
        <taxon>organismal metagenomes</taxon>
    </lineage>
</organism>
<evidence type="ECO:0000313" key="2">
    <source>
        <dbReference type="EMBL" id="QHU14919.1"/>
    </source>
</evidence>
<feature type="compositionally biased region" description="Basic residues" evidence="1">
    <location>
        <begin position="48"/>
        <end position="88"/>
    </location>
</feature>
<dbReference type="AlphaFoldDB" id="A0A6C0KB67"/>
<feature type="compositionally biased region" description="Basic and acidic residues" evidence="1">
    <location>
        <begin position="37"/>
        <end position="47"/>
    </location>
</feature>
<dbReference type="EMBL" id="MN740847">
    <property type="protein sequence ID" value="QHU14919.1"/>
    <property type="molecule type" value="Genomic_DNA"/>
</dbReference>
<reference evidence="2" key="1">
    <citation type="journal article" date="2020" name="Nature">
        <title>Giant virus diversity and host interactions through global metagenomics.</title>
        <authorList>
            <person name="Schulz F."/>
            <person name="Roux S."/>
            <person name="Paez-Espino D."/>
            <person name="Jungbluth S."/>
            <person name="Walsh D.A."/>
            <person name="Denef V.J."/>
            <person name="McMahon K.D."/>
            <person name="Konstantinidis K.T."/>
            <person name="Eloe-Fadrosh E.A."/>
            <person name="Kyrpides N.C."/>
            <person name="Woyke T."/>
        </authorList>
    </citation>
    <scope>NUCLEOTIDE SEQUENCE</scope>
    <source>
        <strain evidence="2">GVMAG-S-1102244-55</strain>
    </source>
</reference>
<name>A0A6C0KB67_9ZZZZ</name>
<proteinExistence type="predicted"/>
<evidence type="ECO:0000256" key="1">
    <source>
        <dbReference type="SAM" id="MobiDB-lite"/>
    </source>
</evidence>
<protein>
    <submittedName>
        <fullName evidence="2">Uncharacterized protein</fullName>
    </submittedName>
</protein>
<accession>A0A6C0KB67</accession>